<organism evidence="2 3">
    <name type="scientific">Niastella soli</name>
    <dbReference type="NCBI Taxonomy" id="2821487"/>
    <lineage>
        <taxon>Bacteria</taxon>
        <taxon>Pseudomonadati</taxon>
        <taxon>Bacteroidota</taxon>
        <taxon>Chitinophagia</taxon>
        <taxon>Chitinophagales</taxon>
        <taxon>Chitinophagaceae</taxon>
        <taxon>Niastella</taxon>
    </lineage>
</organism>
<feature type="domain" description="TIR" evidence="1">
    <location>
        <begin position="8"/>
        <end position="140"/>
    </location>
</feature>
<evidence type="ECO:0000313" key="3">
    <source>
        <dbReference type="Proteomes" id="UP000677244"/>
    </source>
</evidence>
<sequence length="277" mass="31256">MEPISNHPLWDFFIAHSHVDKQTALEIYEVLHGVNYKVFLDQKSILPGASWDLAIPDAQKRSLITIVLISGNIRQSHFVREEVQTAIALWRTDPNSHCIIPVFLNGIIDDLPYGLRLLQGIDLKNSGSVTNLANKLIECLVHFKSVEPIVPDYQIEKQHILLSFPAGPLVPFHMIPRVLIETYSAFIGENESKLVVSEANAFRLEASPDTNFIIPLYKILAPEKVAAFDFWQDVFLYAGLQGPRMVAAILLIVPDDQFSAKAKEARRKLLMQLKNHS</sequence>
<dbReference type="RefSeq" id="WP_209141112.1">
    <property type="nucleotide sequence ID" value="NZ_JAGHKO010000005.1"/>
</dbReference>
<evidence type="ECO:0000259" key="1">
    <source>
        <dbReference type="PROSITE" id="PS50104"/>
    </source>
</evidence>
<accession>A0ABS3YYQ8</accession>
<proteinExistence type="predicted"/>
<comment type="caution">
    <text evidence="2">The sequence shown here is derived from an EMBL/GenBank/DDBJ whole genome shotgun (WGS) entry which is preliminary data.</text>
</comment>
<dbReference type="EMBL" id="JAGHKO010000005">
    <property type="protein sequence ID" value="MBO9203057.1"/>
    <property type="molecule type" value="Genomic_DNA"/>
</dbReference>
<evidence type="ECO:0000313" key="2">
    <source>
        <dbReference type="EMBL" id="MBO9203057.1"/>
    </source>
</evidence>
<keyword evidence="3" id="KW-1185">Reference proteome</keyword>
<reference evidence="2 3" key="1">
    <citation type="submission" date="2021-03" db="EMBL/GenBank/DDBJ databases">
        <title>Assistant Professor.</title>
        <authorList>
            <person name="Huq M.A."/>
        </authorList>
    </citation>
    <scope>NUCLEOTIDE SEQUENCE [LARGE SCALE GENOMIC DNA]</scope>
    <source>
        <strain evidence="2 3">MAH-29</strain>
    </source>
</reference>
<protein>
    <submittedName>
        <fullName evidence="2">Toll/interleukin-1 receptor domain-containing protein</fullName>
    </submittedName>
</protein>
<dbReference type="PROSITE" id="PS50104">
    <property type="entry name" value="TIR"/>
    <property type="match status" value="1"/>
</dbReference>
<dbReference type="InterPro" id="IPR000157">
    <property type="entry name" value="TIR_dom"/>
</dbReference>
<dbReference type="SUPFAM" id="SSF52200">
    <property type="entry name" value="Toll/Interleukin receptor TIR domain"/>
    <property type="match status" value="1"/>
</dbReference>
<keyword evidence="2" id="KW-0675">Receptor</keyword>
<dbReference type="Proteomes" id="UP000677244">
    <property type="component" value="Unassembled WGS sequence"/>
</dbReference>
<dbReference type="Gene3D" id="3.40.50.10140">
    <property type="entry name" value="Toll/interleukin-1 receptor homology (TIR) domain"/>
    <property type="match status" value="1"/>
</dbReference>
<dbReference type="SMART" id="SM00255">
    <property type="entry name" value="TIR"/>
    <property type="match status" value="1"/>
</dbReference>
<gene>
    <name evidence="2" type="ORF">J7I42_22385</name>
</gene>
<dbReference type="Pfam" id="PF13676">
    <property type="entry name" value="TIR_2"/>
    <property type="match status" value="1"/>
</dbReference>
<dbReference type="InterPro" id="IPR035897">
    <property type="entry name" value="Toll_tir_struct_dom_sf"/>
</dbReference>
<name>A0ABS3YYQ8_9BACT</name>